<proteinExistence type="predicted"/>
<sequence>MFDWQAELATPVSKLLAHSRLPHAMVASLCVSESAQIITDPPKSFAAALGGTRSSPSEETPNPVSCIKGDALSIRIGQEEYHRGVDECKSALRAKLALNKGEKPYSACDLSTKLGKLWKTMAAWKMVPLGKGYYDFHFEFGRGSTSRLMYCFGFDWLNYRKSIVDLDLSKRAYDEILVEREGFAFKVEVQYERRLLFFHHCYSIGHNVSSCRWIHPQQPKDKDDRGKQIVVAEKALPTITRQHTNGGASTSANGTPPSQAIPDPIIASSHMGSVVNSTSAVVTSHMTLRQCLKLFPRLHDEMHSERVKQSHPTSREELENHVVDDVTPTLSDDVEHNHSRPQELVESPKGAHEHVPHSSIVEHDDVHEVSKESPQVQTENLVEHVDMHSVPNQSPMAARSIDNYVVSHEAVVISLEGTEEVVQADVNINVSHNQEDEHVTAEIQQQEVHPSKNIQHSLDLWERVRQYDERSTVEDFTPVLTRNQKQKLELQQVLQKQPTKTHGRGNPSTTAQ</sequence>
<dbReference type="InterPro" id="IPR040256">
    <property type="entry name" value="At4g02000-like"/>
</dbReference>
<evidence type="ECO:0000313" key="4">
    <source>
        <dbReference type="Proteomes" id="UP000002051"/>
    </source>
</evidence>
<protein>
    <recommendedName>
        <fullName evidence="5">DUF4283 domain protein</fullName>
    </recommendedName>
</protein>
<evidence type="ECO:0000256" key="1">
    <source>
        <dbReference type="SAM" id="MobiDB-lite"/>
    </source>
</evidence>
<evidence type="ECO:0000313" key="3">
    <source>
        <dbReference type="EnsemblPlants" id="KEH40659"/>
    </source>
</evidence>
<feature type="region of interest" description="Disordered" evidence="1">
    <location>
        <begin position="329"/>
        <end position="351"/>
    </location>
</feature>
<feature type="compositionally biased region" description="Polar residues" evidence="1">
    <location>
        <begin position="240"/>
        <end position="258"/>
    </location>
</feature>
<feature type="region of interest" description="Disordered" evidence="1">
    <location>
        <begin position="493"/>
        <end position="512"/>
    </location>
</feature>
<reference evidence="2 4" key="2">
    <citation type="journal article" date="2014" name="BMC Genomics">
        <title>An improved genome release (version Mt4.0) for the model legume Medicago truncatula.</title>
        <authorList>
            <person name="Tang H."/>
            <person name="Krishnakumar V."/>
            <person name="Bidwell S."/>
            <person name="Rosen B."/>
            <person name="Chan A."/>
            <person name="Zhou S."/>
            <person name="Gentzbittel L."/>
            <person name="Childs K.L."/>
            <person name="Yandell M."/>
            <person name="Gundlach H."/>
            <person name="Mayer K.F."/>
            <person name="Schwartz D.C."/>
            <person name="Town C.D."/>
        </authorList>
    </citation>
    <scope>GENOME REANNOTATION</scope>
    <source>
        <strain evidence="2">A17</strain>
        <strain evidence="3 4">cv. Jemalong A17</strain>
    </source>
</reference>
<name>A0A072VF45_MEDTR</name>
<organism evidence="2 4">
    <name type="scientific">Medicago truncatula</name>
    <name type="common">Barrel medic</name>
    <name type="synonym">Medicago tribuloides</name>
    <dbReference type="NCBI Taxonomy" id="3880"/>
    <lineage>
        <taxon>Eukaryota</taxon>
        <taxon>Viridiplantae</taxon>
        <taxon>Streptophyta</taxon>
        <taxon>Embryophyta</taxon>
        <taxon>Tracheophyta</taxon>
        <taxon>Spermatophyta</taxon>
        <taxon>Magnoliopsida</taxon>
        <taxon>eudicotyledons</taxon>
        <taxon>Gunneridae</taxon>
        <taxon>Pentapetalae</taxon>
        <taxon>rosids</taxon>
        <taxon>fabids</taxon>
        <taxon>Fabales</taxon>
        <taxon>Fabaceae</taxon>
        <taxon>Papilionoideae</taxon>
        <taxon>50 kb inversion clade</taxon>
        <taxon>NPAAA clade</taxon>
        <taxon>Hologalegina</taxon>
        <taxon>IRL clade</taxon>
        <taxon>Trifolieae</taxon>
        <taxon>Medicago</taxon>
    </lineage>
</organism>
<feature type="compositionally biased region" description="Basic and acidic residues" evidence="1">
    <location>
        <begin position="333"/>
        <end position="343"/>
    </location>
</feature>
<dbReference type="PANTHER" id="PTHR31286:SF60">
    <property type="entry name" value="PROTEIN, PUTATIVE-RELATED"/>
    <property type="match status" value="1"/>
</dbReference>
<accession>A0A072VF45</accession>
<dbReference type="EMBL" id="CM001217">
    <property type="protein sequence ID" value="KEH40659.1"/>
    <property type="molecule type" value="Genomic_DNA"/>
</dbReference>
<dbReference type="HOGENOM" id="CLU_536797_0_0_1"/>
<dbReference type="PANTHER" id="PTHR31286">
    <property type="entry name" value="GLYCINE-RICH CELL WALL STRUCTURAL PROTEIN 1.8-LIKE"/>
    <property type="match status" value="1"/>
</dbReference>
<evidence type="ECO:0008006" key="5">
    <source>
        <dbReference type="Google" id="ProtNLM"/>
    </source>
</evidence>
<feature type="region of interest" description="Disordered" evidence="1">
    <location>
        <begin position="240"/>
        <end position="261"/>
    </location>
</feature>
<dbReference type="Proteomes" id="UP000002051">
    <property type="component" value="Unassembled WGS sequence"/>
</dbReference>
<reference evidence="3" key="3">
    <citation type="submission" date="2015-04" db="UniProtKB">
        <authorList>
            <consortium name="EnsemblPlants"/>
        </authorList>
    </citation>
    <scope>IDENTIFICATION</scope>
    <source>
        <strain evidence="3">cv. Jemalong A17</strain>
    </source>
</reference>
<keyword evidence="4" id="KW-1185">Reference proteome</keyword>
<dbReference type="EnsemblPlants" id="KEH40659">
    <property type="protein sequence ID" value="KEH40659"/>
    <property type="gene ID" value="MTR_1g032900"/>
</dbReference>
<reference evidence="2 4" key="1">
    <citation type="journal article" date="2011" name="Nature">
        <title>The Medicago genome provides insight into the evolution of rhizobial symbioses.</title>
        <authorList>
            <person name="Young N.D."/>
            <person name="Debelle F."/>
            <person name="Oldroyd G.E."/>
            <person name="Geurts R."/>
            <person name="Cannon S.B."/>
            <person name="Udvardi M.K."/>
            <person name="Benedito V.A."/>
            <person name="Mayer K.F."/>
            <person name="Gouzy J."/>
            <person name="Schoof H."/>
            <person name="Van de Peer Y."/>
            <person name="Proost S."/>
            <person name="Cook D.R."/>
            <person name="Meyers B.C."/>
            <person name="Spannagl M."/>
            <person name="Cheung F."/>
            <person name="De Mita S."/>
            <person name="Krishnakumar V."/>
            <person name="Gundlach H."/>
            <person name="Zhou S."/>
            <person name="Mudge J."/>
            <person name="Bharti A.K."/>
            <person name="Murray J.D."/>
            <person name="Naoumkina M.A."/>
            <person name="Rosen B."/>
            <person name="Silverstein K.A."/>
            <person name="Tang H."/>
            <person name="Rombauts S."/>
            <person name="Zhao P.X."/>
            <person name="Zhou P."/>
            <person name="Barbe V."/>
            <person name="Bardou P."/>
            <person name="Bechner M."/>
            <person name="Bellec A."/>
            <person name="Berger A."/>
            <person name="Berges H."/>
            <person name="Bidwell S."/>
            <person name="Bisseling T."/>
            <person name="Choisne N."/>
            <person name="Couloux A."/>
            <person name="Denny R."/>
            <person name="Deshpande S."/>
            <person name="Dai X."/>
            <person name="Doyle J.J."/>
            <person name="Dudez A.M."/>
            <person name="Farmer A.D."/>
            <person name="Fouteau S."/>
            <person name="Franken C."/>
            <person name="Gibelin C."/>
            <person name="Gish J."/>
            <person name="Goldstein S."/>
            <person name="Gonzalez A.J."/>
            <person name="Green P.J."/>
            <person name="Hallab A."/>
            <person name="Hartog M."/>
            <person name="Hua A."/>
            <person name="Humphray S.J."/>
            <person name="Jeong D.H."/>
            <person name="Jing Y."/>
            <person name="Jocker A."/>
            <person name="Kenton S.M."/>
            <person name="Kim D.J."/>
            <person name="Klee K."/>
            <person name="Lai H."/>
            <person name="Lang C."/>
            <person name="Lin S."/>
            <person name="Macmil S.L."/>
            <person name="Magdelenat G."/>
            <person name="Matthews L."/>
            <person name="McCorrison J."/>
            <person name="Monaghan E.L."/>
            <person name="Mun J.H."/>
            <person name="Najar F.Z."/>
            <person name="Nicholson C."/>
            <person name="Noirot C."/>
            <person name="O'Bleness M."/>
            <person name="Paule C.R."/>
            <person name="Poulain J."/>
            <person name="Prion F."/>
            <person name="Qin B."/>
            <person name="Qu C."/>
            <person name="Retzel E.F."/>
            <person name="Riddle C."/>
            <person name="Sallet E."/>
            <person name="Samain S."/>
            <person name="Samson N."/>
            <person name="Sanders I."/>
            <person name="Saurat O."/>
            <person name="Scarpelli C."/>
            <person name="Schiex T."/>
            <person name="Segurens B."/>
            <person name="Severin A.J."/>
            <person name="Sherrier D.J."/>
            <person name="Shi R."/>
            <person name="Sims S."/>
            <person name="Singer S.R."/>
            <person name="Sinharoy S."/>
            <person name="Sterck L."/>
            <person name="Viollet A."/>
            <person name="Wang B.B."/>
            <person name="Wang K."/>
            <person name="Wang M."/>
            <person name="Wang X."/>
            <person name="Warfsmann J."/>
            <person name="Weissenbach J."/>
            <person name="White D.D."/>
            <person name="White J.D."/>
            <person name="Wiley G.B."/>
            <person name="Wincker P."/>
            <person name="Xing Y."/>
            <person name="Yang L."/>
            <person name="Yao Z."/>
            <person name="Ying F."/>
            <person name="Zhai J."/>
            <person name="Zhou L."/>
            <person name="Zuber A."/>
            <person name="Denarie J."/>
            <person name="Dixon R.A."/>
            <person name="May G.D."/>
            <person name="Schwartz D.C."/>
            <person name="Rogers J."/>
            <person name="Quetier F."/>
            <person name="Town C.D."/>
            <person name="Roe B.A."/>
        </authorList>
    </citation>
    <scope>NUCLEOTIDE SEQUENCE [LARGE SCALE GENOMIC DNA]</scope>
    <source>
        <strain evidence="2">A17</strain>
        <strain evidence="3 4">cv. Jemalong A17</strain>
    </source>
</reference>
<evidence type="ECO:0000313" key="2">
    <source>
        <dbReference type="EMBL" id="KEH40659.1"/>
    </source>
</evidence>
<gene>
    <name evidence="2" type="ordered locus">MTR_1g032900</name>
</gene>
<dbReference type="AlphaFoldDB" id="A0A072VF45"/>